<evidence type="ECO:0000313" key="2">
    <source>
        <dbReference type="EMBL" id="RIX60302.1"/>
    </source>
</evidence>
<dbReference type="EMBL" id="QXQA01000001">
    <property type="protein sequence ID" value="RIX60302.1"/>
    <property type="molecule type" value="Genomic_DNA"/>
</dbReference>
<dbReference type="SUPFAM" id="SSF109854">
    <property type="entry name" value="DinB/YfiT-like putative metalloenzymes"/>
    <property type="match status" value="1"/>
</dbReference>
<dbReference type="Pfam" id="PF12867">
    <property type="entry name" value="DinB_2"/>
    <property type="match status" value="1"/>
</dbReference>
<proteinExistence type="predicted"/>
<dbReference type="Proteomes" id="UP000266482">
    <property type="component" value="Unassembled WGS sequence"/>
</dbReference>
<dbReference type="InterPro" id="IPR024775">
    <property type="entry name" value="DinB-like"/>
</dbReference>
<comment type="caution">
    <text evidence="2">The sequence shown here is derived from an EMBL/GenBank/DDBJ whole genome shotgun (WGS) entry which is preliminary data.</text>
</comment>
<reference evidence="2 3" key="1">
    <citation type="submission" date="2018-09" db="EMBL/GenBank/DDBJ databases">
        <title>Paenibacillus aracenensis nov. sp. isolated from a cave in southern Spain.</title>
        <authorList>
            <person name="Jurado V."/>
            <person name="Gutierrez-Patricio S."/>
            <person name="Gonzalez-Pimentel J.L."/>
            <person name="Miller A.Z."/>
            <person name="Laiz L."/>
            <person name="Saiz-Jimenez C."/>
        </authorList>
    </citation>
    <scope>NUCLEOTIDE SEQUENCE [LARGE SCALE GENOMIC DNA]</scope>
    <source>
        <strain evidence="2 3">DSM 22867</strain>
    </source>
</reference>
<evidence type="ECO:0000259" key="1">
    <source>
        <dbReference type="Pfam" id="PF12867"/>
    </source>
</evidence>
<organism evidence="2 3">
    <name type="scientific">Paenibacillus nanensis</name>
    <dbReference type="NCBI Taxonomy" id="393251"/>
    <lineage>
        <taxon>Bacteria</taxon>
        <taxon>Bacillati</taxon>
        <taxon>Bacillota</taxon>
        <taxon>Bacilli</taxon>
        <taxon>Bacillales</taxon>
        <taxon>Paenibacillaceae</taxon>
        <taxon>Paenibacillus</taxon>
    </lineage>
</organism>
<gene>
    <name evidence="2" type="ORF">D3P08_01665</name>
</gene>
<sequence>MLIRPSNKEYAAHFQRYVDLVPEGDIRKALEQSLKITTEMYAAFTEERGSYRYAPEKWSLKQVLGHVTDNERIMGYRALRIARGDRTQLAGYDENVFMSNASFDEMPLTAIVDDYAAVRRATLTLLSGIPDEAWTRRGVVAGNESSARAWIYIIAGHELHHLNVIRERYSAATGER</sequence>
<dbReference type="Gene3D" id="1.20.120.450">
    <property type="entry name" value="dinb family like domain"/>
    <property type="match status" value="1"/>
</dbReference>
<dbReference type="OrthoDB" id="9793216at2"/>
<name>A0A3A1VKM4_9BACL</name>
<evidence type="ECO:0000313" key="3">
    <source>
        <dbReference type="Proteomes" id="UP000266482"/>
    </source>
</evidence>
<feature type="domain" description="DinB-like" evidence="1">
    <location>
        <begin position="29"/>
        <end position="165"/>
    </location>
</feature>
<dbReference type="RefSeq" id="WP_119597677.1">
    <property type="nucleotide sequence ID" value="NZ_QXQA01000001.1"/>
</dbReference>
<keyword evidence="3" id="KW-1185">Reference proteome</keyword>
<dbReference type="InterPro" id="IPR034660">
    <property type="entry name" value="DinB/YfiT-like"/>
</dbReference>
<accession>A0A3A1VKM4</accession>
<protein>
    <submittedName>
        <fullName evidence="2">DinB family protein</fullName>
    </submittedName>
</protein>
<dbReference type="AlphaFoldDB" id="A0A3A1VKM4"/>